<proteinExistence type="predicted"/>
<organism evidence="2 3">
    <name type="scientific">Phormidesmis priestleyi</name>
    <dbReference type="NCBI Taxonomy" id="268141"/>
    <lineage>
        <taxon>Bacteria</taxon>
        <taxon>Bacillati</taxon>
        <taxon>Cyanobacteriota</taxon>
        <taxon>Cyanophyceae</taxon>
        <taxon>Leptolyngbyales</taxon>
        <taxon>Leptolyngbyaceae</taxon>
        <taxon>Phormidesmis</taxon>
    </lineage>
</organism>
<dbReference type="EMBL" id="QBMP01000067">
    <property type="protein sequence ID" value="PZO56549.1"/>
    <property type="molecule type" value="Genomic_DNA"/>
</dbReference>
<dbReference type="Proteomes" id="UP000249794">
    <property type="component" value="Unassembled WGS sequence"/>
</dbReference>
<reference evidence="3" key="1">
    <citation type="submission" date="2018-04" db="EMBL/GenBank/DDBJ databases">
        <authorList>
            <person name="Cornet L."/>
        </authorList>
    </citation>
    <scope>NUCLEOTIDE SEQUENCE [LARGE SCALE GENOMIC DNA]</scope>
</reference>
<name>A0A2W4XQ98_9CYAN</name>
<sequence length="1479" mass="157359">MVSKAQKTQILSVGFTGVVLGVGLIPVGASKAQAASDTLPIVSPAEAHEDETTAVLALPEVTADLPAPEADHSRYVAVVSTWLADATAQSTGETIVAGLPTEPPTEPSTELPTELPTVAFASDQAPVAEAQTLPNVTLPSPGAAAVLVMPEWQQSPAQIAYNQAVQPSLQILAESNKAQTEAGSQPLVMPDWLRSPVQIADSRNVVISRVVSSDPNAAPDQRLALLPIQTTTLGELSDRLSDPNAPLTWSTRSVASPVILSDRVIDPPESVAVSPTWTNPEYSELTLPASNATERFLLGSDRTVPRLAISSPGLSDPNQVIYDVRSLPQIAITPMEMASADEAAIAVSAQQVDILTPQSGAVLNIPSTPIALRFPVGAKIALIVNGQLIDSSQVGRTETDPTTQLRIQTWYGIPLEAGDNLIEVISTETGQVFASAPVIVRGQPEELTLFAPQTLPADGSSTATIRGQLVDGVGISSVWNTTVTLNASDGRFLGTDQAPDQPGFQVPVINGEFSAELQSSLTSHLVQLQAATSGFETFRQIQFITPQRPTLISGVVDLRFGARGTDYYSSRREFLPLDRDNSYALDVNAAVFATGNLGEWLYTGAYNSRRPLNENCQGESGLFQTEGGSCDNTYPTTGDGSYSEASAPSLDSVYLRLERTSPSNGAATDYALWGDYGTEEFATAAQFFTATSRQFHGFKANYNFGNLAVTGLYANNVEGFQRDTLAPDGTSGFYFTSLRNIVPGSENVYFEVEELERPGTVLERRQLSRGLDYDIDYDRGTLLFNDPVRRTDINNIGQLLVRRIVTTYQYEGGGNTNVVAGRLQYDLDGQPEQNSWLGTSYFNEAQGDRNFTLYGADTRIALGESAQLIAEIAQSSSSFASVGNAAGSTVSGTAYRLEIDGNLGDRLTARSYFRSTGAGFTNAATTSFVPGQTRYGADIIGQLTDTTALRARFDHEDNFGVAPQVTDLSPLLAGFNNPLTNPAGTPLDNSLTTYSLGVTQKIGASTAEVDWIHRDRSDRLSTFANSNVSTDQLRSRFTTPLAQNLTFVAQNELNLSSAVDPIYPSRTLLGLNWEALPWLNVGVNQIFYGGGGNKRGSSTSIDVSGEHTFASNTAVRGRLSAIDGSQVGGSIGLEQGINLAPGLDLDLGYEKVFSTLGNATAAGTQLSESVAGANASALALAGGESYSVGLSYSDNPSFQASSRFEHRTSTNGSNTVFTLSAVGRLTPALTILGDYRLASAANQNITGLGTTSLLKLGLAYRNLEDDRFNALLRYEYRLNPNSIPSATSFGTSSETQEHLLAAEAIYAPNWQWELYGKYAVRNSSTSIDGASGRFAANSTVQLAQARATYRLGYKWDVVGEARWLGGDGYSETGFAIETGYYPLPDLRVSAGYSAGAANDRDFGNNRSAGGFYFGITAKLSGLLNGFGSQPTAPYQQVPSSIAPSVTEVSATEMPAGDMPIGEAPTAEAPSNRYPTATEL</sequence>
<protein>
    <recommendedName>
        <fullName evidence="4">TonB-dependent receptor</fullName>
    </recommendedName>
</protein>
<comment type="caution">
    <text evidence="2">The sequence shown here is derived from an EMBL/GenBank/DDBJ whole genome shotgun (WGS) entry which is preliminary data.</text>
</comment>
<feature type="region of interest" description="Disordered" evidence="1">
    <location>
        <begin position="1454"/>
        <end position="1479"/>
    </location>
</feature>
<evidence type="ECO:0000256" key="1">
    <source>
        <dbReference type="SAM" id="MobiDB-lite"/>
    </source>
</evidence>
<evidence type="ECO:0000313" key="2">
    <source>
        <dbReference type="EMBL" id="PZO56549.1"/>
    </source>
</evidence>
<accession>A0A2W4XQ98</accession>
<reference evidence="2 3" key="2">
    <citation type="submission" date="2018-06" db="EMBL/GenBank/DDBJ databases">
        <title>Metagenomic assembly of (sub)arctic Cyanobacteria and their associated microbiome from non-axenic cultures.</title>
        <authorList>
            <person name="Baurain D."/>
        </authorList>
    </citation>
    <scope>NUCLEOTIDE SEQUENCE [LARGE SCALE GENOMIC DNA]</scope>
    <source>
        <strain evidence="2">ULC027bin1</strain>
    </source>
</reference>
<evidence type="ECO:0008006" key="4">
    <source>
        <dbReference type="Google" id="ProtNLM"/>
    </source>
</evidence>
<gene>
    <name evidence="2" type="ORF">DCF15_08390</name>
</gene>
<evidence type="ECO:0000313" key="3">
    <source>
        <dbReference type="Proteomes" id="UP000249794"/>
    </source>
</evidence>